<dbReference type="Gramene" id="Pp3c12_6548V3.1">
    <property type="protein sequence ID" value="PAC:32974708.CDS.1"/>
    <property type="gene ID" value="Pp3c12_6548"/>
</dbReference>
<feature type="domain" description="EF-hand" evidence="4">
    <location>
        <begin position="112"/>
        <end position="147"/>
    </location>
</feature>
<feature type="domain" description="EF-hand" evidence="4">
    <location>
        <begin position="27"/>
        <end position="62"/>
    </location>
</feature>
<dbReference type="InterPro" id="IPR039647">
    <property type="entry name" value="EF_hand_pair_protein_CML-like"/>
</dbReference>
<dbReference type="Gene3D" id="1.10.238.10">
    <property type="entry name" value="EF-hand"/>
    <property type="match status" value="2"/>
</dbReference>
<dbReference type="GeneID" id="112289280"/>
<evidence type="ECO:0000313" key="5">
    <source>
        <dbReference type="EMBL" id="PNR43513.1"/>
    </source>
</evidence>
<evidence type="ECO:0000259" key="4">
    <source>
        <dbReference type="PROSITE" id="PS50222"/>
    </source>
</evidence>
<reference evidence="6" key="3">
    <citation type="submission" date="2020-12" db="UniProtKB">
        <authorList>
            <consortium name="EnsemblPlants"/>
        </authorList>
    </citation>
    <scope>IDENTIFICATION</scope>
</reference>
<keyword evidence="2" id="KW-0677">Repeat</keyword>
<feature type="domain" description="EF-hand" evidence="4">
    <location>
        <begin position="149"/>
        <end position="184"/>
    </location>
</feature>
<organism evidence="5">
    <name type="scientific">Physcomitrium patens</name>
    <name type="common">Spreading-leaved earth moss</name>
    <name type="synonym">Physcomitrella patens</name>
    <dbReference type="NCBI Taxonomy" id="3218"/>
    <lineage>
        <taxon>Eukaryota</taxon>
        <taxon>Viridiplantae</taxon>
        <taxon>Streptophyta</taxon>
        <taxon>Embryophyta</taxon>
        <taxon>Bryophyta</taxon>
        <taxon>Bryophytina</taxon>
        <taxon>Bryopsida</taxon>
        <taxon>Funariidae</taxon>
        <taxon>Funariales</taxon>
        <taxon>Funariaceae</taxon>
        <taxon>Physcomitrium</taxon>
    </lineage>
</organism>
<sequence>MKLKLGSRISRSSSQRGCFQRMDDPSFLLKELTAMFSAIDADGNGMISRSEIGAVLRSLGTDPKDFKVDEVNERIGGSNGCITLQQFISFNEESTYSTSSSSVSDADESCDPDLEVLKSAFDVSDVDKVGFISAKELQRVTQTLGGKHASLDECRHMISCVDKDGNQMVDFSEFRCFMSGASALPLKSKRRKFAGF</sequence>
<dbReference type="PROSITE" id="PS50222">
    <property type="entry name" value="EF_HAND_2"/>
    <property type="match status" value="3"/>
</dbReference>
<keyword evidence="3" id="KW-0106">Calcium</keyword>
<dbReference type="GO" id="GO:0005509">
    <property type="term" value="F:calcium ion binding"/>
    <property type="evidence" value="ECO:0007669"/>
    <property type="project" value="InterPro"/>
</dbReference>
<evidence type="ECO:0000313" key="7">
    <source>
        <dbReference type="Proteomes" id="UP000006727"/>
    </source>
</evidence>
<accession>A0A2K1JPP7</accession>
<dbReference type="PROSITE" id="PS00018">
    <property type="entry name" value="EF_HAND_1"/>
    <property type="match status" value="2"/>
</dbReference>
<evidence type="ECO:0000256" key="3">
    <source>
        <dbReference type="ARBA" id="ARBA00022837"/>
    </source>
</evidence>
<dbReference type="STRING" id="3218.A0A2K1JPP7"/>
<reference evidence="5 7" key="2">
    <citation type="journal article" date="2018" name="Plant J.">
        <title>The Physcomitrella patens chromosome-scale assembly reveals moss genome structure and evolution.</title>
        <authorList>
            <person name="Lang D."/>
            <person name="Ullrich K.K."/>
            <person name="Murat F."/>
            <person name="Fuchs J."/>
            <person name="Jenkins J."/>
            <person name="Haas F.B."/>
            <person name="Piednoel M."/>
            <person name="Gundlach H."/>
            <person name="Van Bel M."/>
            <person name="Meyberg R."/>
            <person name="Vives C."/>
            <person name="Morata J."/>
            <person name="Symeonidi A."/>
            <person name="Hiss M."/>
            <person name="Muchero W."/>
            <person name="Kamisugi Y."/>
            <person name="Saleh O."/>
            <person name="Blanc G."/>
            <person name="Decker E.L."/>
            <person name="van Gessel N."/>
            <person name="Grimwood J."/>
            <person name="Hayes R.D."/>
            <person name="Graham S.W."/>
            <person name="Gunter L.E."/>
            <person name="McDaniel S.F."/>
            <person name="Hoernstein S.N.W."/>
            <person name="Larsson A."/>
            <person name="Li F.W."/>
            <person name="Perroud P.F."/>
            <person name="Phillips J."/>
            <person name="Ranjan P."/>
            <person name="Rokshar D.S."/>
            <person name="Rothfels C.J."/>
            <person name="Schneider L."/>
            <person name="Shu S."/>
            <person name="Stevenson D.W."/>
            <person name="Thummler F."/>
            <person name="Tillich M."/>
            <person name="Villarreal Aguilar J.C."/>
            <person name="Widiez T."/>
            <person name="Wong G.K."/>
            <person name="Wymore A."/>
            <person name="Zhang Y."/>
            <person name="Zimmer A.D."/>
            <person name="Quatrano R.S."/>
            <person name="Mayer K.F.X."/>
            <person name="Goodstein D."/>
            <person name="Casacuberta J.M."/>
            <person name="Vandepoele K."/>
            <person name="Reski R."/>
            <person name="Cuming A.C."/>
            <person name="Tuskan G.A."/>
            <person name="Maumus F."/>
            <person name="Salse J."/>
            <person name="Schmutz J."/>
            <person name="Rensing S.A."/>
        </authorList>
    </citation>
    <scope>NUCLEOTIDE SEQUENCE [LARGE SCALE GENOMIC DNA]</scope>
    <source>
        <strain evidence="6 7">cv. Gransden 2004</strain>
    </source>
</reference>
<dbReference type="CDD" id="cd00051">
    <property type="entry name" value="EFh"/>
    <property type="match status" value="2"/>
</dbReference>
<dbReference type="SUPFAM" id="SSF47473">
    <property type="entry name" value="EF-hand"/>
    <property type="match status" value="1"/>
</dbReference>
<dbReference type="InterPro" id="IPR011992">
    <property type="entry name" value="EF-hand-dom_pair"/>
</dbReference>
<dbReference type="SMART" id="SM00054">
    <property type="entry name" value="EFh"/>
    <property type="match status" value="3"/>
</dbReference>
<dbReference type="Pfam" id="PF13499">
    <property type="entry name" value="EF-hand_7"/>
    <property type="match status" value="1"/>
</dbReference>
<dbReference type="FunFam" id="1.10.238.10:FF:000001">
    <property type="entry name" value="Calmodulin 1"/>
    <property type="match status" value="1"/>
</dbReference>
<keyword evidence="1" id="KW-0479">Metal-binding</keyword>
<evidence type="ECO:0000256" key="1">
    <source>
        <dbReference type="ARBA" id="ARBA00022723"/>
    </source>
</evidence>
<keyword evidence="7" id="KW-1185">Reference proteome</keyword>
<dbReference type="InterPro" id="IPR002048">
    <property type="entry name" value="EF_hand_dom"/>
</dbReference>
<evidence type="ECO:0000313" key="6">
    <source>
        <dbReference type="EnsemblPlants" id="PAC:32974708.CDS.1"/>
    </source>
</evidence>
<name>A0A2K1JPP7_PHYPA</name>
<reference evidence="5 7" key="1">
    <citation type="journal article" date="2008" name="Science">
        <title>The Physcomitrella genome reveals evolutionary insights into the conquest of land by plants.</title>
        <authorList>
            <person name="Rensing S."/>
            <person name="Lang D."/>
            <person name="Zimmer A."/>
            <person name="Terry A."/>
            <person name="Salamov A."/>
            <person name="Shapiro H."/>
            <person name="Nishiyama T."/>
            <person name="Perroud P.-F."/>
            <person name="Lindquist E."/>
            <person name="Kamisugi Y."/>
            <person name="Tanahashi T."/>
            <person name="Sakakibara K."/>
            <person name="Fujita T."/>
            <person name="Oishi K."/>
            <person name="Shin-I T."/>
            <person name="Kuroki Y."/>
            <person name="Toyoda A."/>
            <person name="Suzuki Y."/>
            <person name="Hashimoto A."/>
            <person name="Yamaguchi K."/>
            <person name="Sugano A."/>
            <person name="Kohara Y."/>
            <person name="Fujiyama A."/>
            <person name="Anterola A."/>
            <person name="Aoki S."/>
            <person name="Ashton N."/>
            <person name="Barbazuk W.B."/>
            <person name="Barker E."/>
            <person name="Bennetzen J."/>
            <person name="Bezanilla M."/>
            <person name="Blankenship R."/>
            <person name="Cho S.H."/>
            <person name="Dutcher S."/>
            <person name="Estelle M."/>
            <person name="Fawcett J.A."/>
            <person name="Gundlach H."/>
            <person name="Hanada K."/>
            <person name="Heyl A."/>
            <person name="Hicks K.A."/>
            <person name="Hugh J."/>
            <person name="Lohr M."/>
            <person name="Mayer K."/>
            <person name="Melkozernov A."/>
            <person name="Murata T."/>
            <person name="Nelson D."/>
            <person name="Pils B."/>
            <person name="Prigge M."/>
            <person name="Reiss B."/>
            <person name="Renner T."/>
            <person name="Rombauts S."/>
            <person name="Rushton P."/>
            <person name="Sanderfoot A."/>
            <person name="Schween G."/>
            <person name="Shiu S.-H."/>
            <person name="Stueber K."/>
            <person name="Theodoulou F.L."/>
            <person name="Tu H."/>
            <person name="Van de Peer Y."/>
            <person name="Verrier P.J."/>
            <person name="Waters E."/>
            <person name="Wood A."/>
            <person name="Yang L."/>
            <person name="Cove D."/>
            <person name="Cuming A."/>
            <person name="Hasebe M."/>
            <person name="Lucas S."/>
            <person name="Mishler D.B."/>
            <person name="Reski R."/>
            <person name="Grigoriev I."/>
            <person name="Quatrano R.S."/>
            <person name="Boore J.L."/>
        </authorList>
    </citation>
    <scope>NUCLEOTIDE SEQUENCE [LARGE SCALE GENOMIC DNA]</scope>
    <source>
        <strain evidence="6 7">cv. Gransden 2004</strain>
    </source>
</reference>
<dbReference type="RefSeq" id="XP_024390145.1">
    <property type="nucleotide sequence ID" value="XM_024534377.2"/>
</dbReference>
<dbReference type="PANTHER" id="PTHR10891">
    <property type="entry name" value="EF-HAND CALCIUM-BINDING DOMAIN CONTAINING PROTEIN"/>
    <property type="match status" value="1"/>
</dbReference>
<evidence type="ECO:0000256" key="2">
    <source>
        <dbReference type="ARBA" id="ARBA00022737"/>
    </source>
</evidence>
<dbReference type="Proteomes" id="UP000006727">
    <property type="component" value="Chromosome 12"/>
</dbReference>
<dbReference type="AlphaFoldDB" id="A0A2K1JPP7"/>
<proteinExistence type="predicted"/>
<dbReference type="EnsemblPlants" id="Pp3c12_6548V3.1">
    <property type="protein sequence ID" value="PAC:32974708.CDS.1"/>
    <property type="gene ID" value="Pp3c12_6548"/>
</dbReference>
<dbReference type="EMBL" id="ABEU02000012">
    <property type="protein sequence ID" value="PNR43513.1"/>
    <property type="molecule type" value="Genomic_DNA"/>
</dbReference>
<gene>
    <name evidence="6" type="primary">LOC112289280</name>
    <name evidence="5" type="ORF">PHYPA_015894</name>
</gene>
<dbReference type="OrthoDB" id="26525at2759"/>
<protein>
    <recommendedName>
        <fullName evidence="4">EF-hand domain-containing protein</fullName>
    </recommendedName>
</protein>
<dbReference type="InterPro" id="IPR018247">
    <property type="entry name" value="EF_Hand_1_Ca_BS"/>
</dbReference>
<dbReference type="Pfam" id="PF13405">
    <property type="entry name" value="EF-hand_6"/>
    <property type="match status" value="1"/>
</dbReference>